<feature type="chain" id="PRO_5045884123" evidence="3">
    <location>
        <begin position="20"/>
        <end position="882"/>
    </location>
</feature>
<dbReference type="InterPro" id="IPR011658">
    <property type="entry name" value="PA14_dom"/>
</dbReference>
<dbReference type="InterPro" id="IPR017853">
    <property type="entry name" value="GH"/>
</dbReference>
<feature type="domain" description="PA14" evidence="4">
    <location>
        <begin position="485"/>
        <end position="625"/>
    </location>
</feature>
<dbReference type="Proteomes" id="UP001336835">
    <property type="component" value="Unassembled WGS sequence"/>
</dbReference>
<keyword evidence="6" id="KW-1185">Reference proteome</keyword>
<sequence length="882" mass="97629">MKRICFLFVLLSGAMQSVAQSLPYRDKNLPVEKRVQDLLGRMTLEEKFWQLFMIPGDLDQAKPGQYKNGIFGFQVSAGAKGDAGGQMLSYRTDENAINVAKKINNIQKYFVEETRLGIPIIAFDEALHGLVRDGATAFPQAIGLAATWDTTLMRKVAVQIAKETKQRGIRQILSPVVNIASDVRWGRTEETYGEDPFLTSAMGVAFMRQFEQMGIITTPKHFIANVGDGGRDSYPIHANERLLDEVYLPPFKAAIQKAGARSIMTAYNSLDGTAASANHWLLIDKLKKEWGFNGFVISDANAVGGEVVLHYTAKDYAESGEHAINNGLDVIFQTEFNHYKLFIPAFLANKIDSARLNDAVGRVLRAKFELGLFENPYVSEDFKDTDLRKTSKEIALEAGKASFVLLKNENQVLPISPKVKTIAVFGADAQEARLGGYSGPGTAKVSILEGIRQRAGKQAKVLYAQGADRNAVNYVTIPAQYLHTGSQQGLKGDYFANMDMQGQPAMSRIDQQLDFHWTLFSPSPELAPDFYAVRWTGTLTAPETGRFKIGLEGNDGYRLYINNRLVVNRWNKQSYHSELADYSFEKGKKYEVRVEFYEANGDATIKLVWNVEVKNDWKAKIQEAVSLAKTADLAIAVVGINEGEFSDRALLSLPGHQEELIQALAATGKPVAVILVGGSAVTMNAWMDKVKAIGAAWYPGEEGGHAVASVLFGDYNPAGRLPITFPQHEAQLPLVYNHKPTGRGNDYNNLSGVPLFPFGYGLSYTRFAYSNFLLSKTQMSKTDSTMLSFTLKNTGSSAGEEVVQLYIRDLLSSVARPVMELKGFQRIRLKAGESRQVTFNITPELLSMLNREMQTVVEPGDFRIMVGSSSRDLRLKGNLQVQ</sequence>
<comment type="similarity">
    <text evidence="1">Belongs to the glycosyl hydrolase 3 family.</text>
</comment>
<evidence type="ECO:0000256" key="1">
    <source>
        <dbReference type="ARBA" id="ARBA00005336"/>
    </source>
</evidence>
<organism evidence="5 6">
    <name type="scientific">Pedobacter albus</name>
    <dbReference type="NCBI Taxonomy" id="3113905"/>
    <lineage>
        <taxon>Bacteria</taxon>
        <taxon>Pseudomonadati</taxon>
        <taxon>Bacteroidota</taxon>
        <taxon>Sphingobacteriia</taxon>
        <taxon>Sphingobacteriales</taxon>
        <taxon>Sphingobacteriaceae</taxon>
        <taxon>Pedobacter</taxon>
    </lineage>
</organism>
<dbReference type="Gene3D" id="2.60.40.10">
    <property type="entry name" value="Immunoglobulins"/>
    <property type="match status" value="1"/>
</dbReference>
<comment type="caution">
    <text evidence="5">The sequence shown here is derived from an EMBL/GenBank/DDBJ whole genome shotgun (WGS) entry which is preliminary data.</text>
</comment>
<dbReference type="InterPro" id="IPR026891">
    <property type="entry name" value="Fn3-like"/>
</dbReference>
<dbReference type="Gene3D" id="3.40.50.1700">
    <property type="entry name" value="Glycoside hydrolase family 3 C-terminal domain"/>
    <property type="match status" value="2"/>
</dbReference>
<dbReference type="SUPFAM" id="SSF52279">
    <property type="entry name" value="Beta-D-glucan exohydrolase, C-terminal domain"/>
    <property type="match status" value="1"/>
</dbReference>
<dbReference type="EMBL" id="JAZDQT010000002">
    <property type="protein sequence ID" value="MEE1945580.1"/>
    <property type="molecule type" value="Genomic_DNA"/>
</dbReference>
<dbReference type="PRINTS" id="PR00133">
    <property type="entry name" value="GLHYDRLASE3"/>
</dbReference>
<dbReference type="InterPro" id="IPR001764">
    <property type="entry name" value="Glyco_hydro_3_N"/>
</dbReference>
<dbReference type="InterPro" id="IPR036881">
    <property type="entry name" value="Glyco_hydro_3_C_sf"/>
</dbReference>
<dbReference type="Pfam" id="PF00933">
    <property type="entry name" value="Glyco_hydro_3"/>
    <property type="match status" value="1"/>
</dbReference>
<dbReference type="SMART" id="SM00758">
    <property type="entry name" value="PA14"/>
    <property type="match status" value="1"/>
</dbReference>
<evidence type="ECO:0000256" key="2">
    <source>
        <dbReference type="ARBA" id="ARBA00022801"/>
    </source>
</evidence>
<evidence type="ECO:0000256" key="3">
    <source>
        <dbReference type="SAM" id="SignalP"/>
    </source>
</evidence>
<evidence type="ECO:0000313" key="5">
    <source>
        <dbReference type="EMBL" id="MEE1945580.1"/>
    </source>
</evidence>
<evidence type="ECO:0000259" key="4">
    <source>
        <dbReference type="PROSITE" id="PS51820"/>
    </source>
</evidence>
<keyword evidence="3" id="KW-0732">Signal</keyword>
<reference evidence="5 6" key="1">
    <citation type="submission" date="2024-01" db="EMBL/GenBank/DDBJ databases">
        <title>Pedobacter sp. nov., isolated from fresh soil.</title>
        <authorList>
            <person name="Le N.T.T."/>
        </authorList>
    </citation>
    <scope>NUCLEOTIDE SEQUENCE [LARGE SCALE GENOMIC DNA]</scope>
    <source>
        <strain evidence="5 6">KR3-3</strain>
    </source>
</reference>
<feature type="signal peptide" evidence="3">
    <location>
        <begin position="1"/>
        <end position="19"/>
    </location>
</feature>
<dbReference type="InterPro" id="IPR036962">
    <property type="entry name" value="Glyco_hydro_3_N_sf"/>
</dbReference>
<dbReference type="PROSITE" id="PS51820">
    <property type="entry name" value="PA14"/>
    <property type="match status" value="1"/>
</dbReference>
<dbReference type="InterPro" id="IPR002772">
    <property type="entry name" value="Glyco_hydro_3_C"/>
</dbReference>
<protein>
    <submittedName>
        <fullName evidence="5">Glycoside hydrolase family 3 N-terminal domain-containing protein</fullName>
    </submittedName>
</protein>
<dbReference type="InterPro" id="IPR013783">
    <property type="entry name" value="Ig-like_fold"/>
</dbReference>
<dbReference type="SUPFAM" id="SSF51445">
    <property type="entry name" value="(Trans)glycosidases"/>
    <property type="match status" value="1"/>
</dbReference>
<evidence type="ECO:0000313" key="6">
    <source>
        <dbReference type="Proteomes" id="UP001336835"/>
    </source>
</evidence>
<dbReference type="Pfam" id="PF01915">
    <property type="entry name" value="Glyco_hydro_3_C"/>
    <property type="match status" value="1"/>
</dbReference>
<dbReference type="Pfam" id="PF07691">
    <property type="entry name" value="PA14"/>
    <property type="match status" value="1"/>
</dbReference>
<accession>A0ABU7I7Y0</accession>
<dbReference type="InterPro" id="IPR050288">
    <property type="entry name" value="Cellulose_deg_GH3"/>
</dbReference>
<dbReference type="SMART" id="SM01217">
    <property type="entry name" value="Fn3_like"/>
    <property type="match status" value="1"/>
</dbReference>
<dbReference type="GO" id="GO:0016787">
    <property type="term" value="F:hydrolase activity"/>
    <property type="evidence" value="ECO:0007669"/>
    <property type="project" value="UniProtKB-KW"/>
</dbReference>
<name>A0ABU7I7Y0_9SPHI</name>
<dbReference type="Pfam" id="PF14310">
    <property type="entry name" value="Fn3-like"/>
    <property type="match status" value="1"/>
</dbReference>
<dbReference type="InterPro" id="IPR037524">
    <property type="entry name" value="PA14/GLEYA"/>
</dbReference>
<dbReference type="RefSeq" id="WP_330107923.1">
    <property type="nucleotide sequence ID" value="NZ_JAZDQT010000002.1"/>
</dbReference>
<gene>
    <name evidence="5" type="ORF">VRU48_10730</name>
</gene>
<dbReference type="PANTHER" id="PTHR42715:SF10">
    <property type="entry name" value="BETA-GLUCOSIDASE"/>
    <property type="match status" value="1"/>
</dbReference>
<keyword evidence="2 5" id="KW-0378">Hydrolase</keyword>
<dbReference type="Gene3D" id="3.20.20.300">
    <property type="entry name" value="Glycoside hydrolase, family 3, N-terminal domain"/>
    <property type="match status" value="1"/>
</dbReference>
<proteinExistence type="inferred from homology"/>
<dbReference type="PANTHER" id="PTHR42715">
    <property type="entry name" value="BETA-GLUCOSIDASE"/>
    <property type="match status" value="1"/>
</dbReference>